<dbReference type="EMBL" id="LT629751">
    <property type="protein sequence ID" value="SDT33672.1"/>
    <property type="molecule type" value="Genomic_DNA"/>
</dbReference>
<reference evidence="2" key="1">
    <citation type="submission" date="2016-10" db="EMBL/GenBank/DDBJ databases">
        <authorList>
            <person name="Varghese N."/>
            <person name="Submissions S."/>
        </authorList>
    </citation>
    <scope>NUCLEOTIDE SEQUENCE [LARGE SCALE GENOMIC DNA]</scope>
    <source>
        <strain evidence="2">KCTC 32247</strain>
    </source>
</reference>
<evidence type="ECO:0000313" key="2">
    <source>
        <dbReference type="Proteomes" id="UP000243359"/>
    </source>
</evidence>
<dbReference type="RefSeq" id="WP_157719562.1">
    <property type="nucleotide sequence ID" value="NZ_LT629751.1"/>
</dbReference>
<keyword evidence="2" id="KW-1185">Reference proteome</keyword>
<dbReference type="Proteomes" id="UP000243359">
    <property type="component" value="Chromosome I"/>
</dbReference>
<organism evidence="1 2">
    <name type="scientific">Pseudomonas oryzae</name>
    <dbReference type="NCBI Taxonomy" id="1392877"/>
    <lineage>
        <taxon>Bacteria</taxon>
        <taxon>Pseudomonadati</taxon>
        <taxon>Pseudomonadota</taxon>
        <taxon>Gammaproteobacteria</taxon>
        <taxon>Pseudomonadales</taxon>
        <taxon>Pseudomonadaceae</taxon>
        <taxon>Pseudomonas</taxon>
    </lineage>
</organism>
<sequence length="56" mass="6349">MSDQSKQEAVTLSAKAYQALLDELEDLRIERVACDRIATVHASKLLSIEAMRARFR</sequence>
<protein>
    <submittedName>
        <fullName evidence="1">Antitoxin StbD</fullName>
    </submittedName>
</protein>
<dbReference type="AlphaFoldDB" id="A0A1H1ZJM9"/>
<name>A0A1H1ZJM9_9PSED</name>
<evidence type="ECO:0000313" key="1">
    <source>
        <dbReference type="EMBL" id="SDT33672.1"/>
    </source>
</evidence>
<gene>
    <name evidence="1" type="ORF">SAMN05216221_4284</name>
</gene>
<proteinExistence type="predicted"/>
<accession>A0A1H1ZJM9</accession>